<feature type="region of interest" description="Disordered" evidence="1">
    <location>
        <begin position="472"/>
        <end position="725"/>
    </location>
</feature>
<dbReference type="Proteomes" id="UP000215914">
    <property type="component" value="Unassembled WGS sequence"/>
</dbReference>
<sequence length="1427" mass="158470">MSESGDGLDHLRIPYDKIKFGEKLETQGYGTVFEGEFNDQRVALKQLNITNLANIKPKLLGEILTISKFRQHPNLVALLGFCDEKSNEIILVYEYVASGNLEDKMRKRLTTIQRFEICLGAARGLCYLHTGVESLTIVHGNIKLSKILLNSLNSDANLRYEAKVSSFGLSKIVPGKGQKVLESSDEEGSKPTKESDVYSFGVLLLIVLCGVSELVDTDDYQERHVSELVPKKMKQNELRKTVHRDIRKEIKTEALDTYAAIACQCVLENPDERPDMVKVVEELEKALRLQGGEVTYVQIPGGGKLAGVIDEAGKEPEKENIPVIEEDVEDLNAGDKVDTAGEDDGEKNTGEATNTESSNNDQSITKEILNSKMESNEEENKSKIPTEDVYNEMSTIDPESIEDQTIDAFDSDNKSVIIEENNEDEKSIKVTSNDENYTMKDTNTSVPDRNHIDDAKIENSIHDPATENEIVNNLNSIKESNTTVESEEENKSEIAIEDANNEMMIIDQETTDITTTSESSIGDTNTSTNQESAPDKNHIEDAKNENSNDDPATENEISNDLNSTKESNITVENEKENKSEIAIKDAHDEMITIDRETTDMKTTSESSNGDTSTSTNQEGVPDKNHIEGAKNENSNDDPAAANDLNSINESNITVENEEEKKSEIVIKDAHNEMSKTDQETTEITTTSESSNDDKSTSTNQETVLDKNHAEDANNESSNNDPTTQKEILNDLNFIRESNITVENEEENKSKIAIKDAHNETSRIDQGTTEISTTSESSNVDTTTLTSQEVQESKILKSDRGSFSFSEVNEDELERLRIPLEEIKFGQKIDFRGYGTMFEGEYRHQQVALKRLNITNLHNIKPKLLSAILTIYRFRQHPNLVALIGFCDENNKEIILVYEYVSGGNLSDKMSKHLTAIQRLQICHGAARGLEYLHSDDVIHGNIRLPKILLKSDSDSSNFEAKVSGFGLPKLLPGQVEIVPKSMDPAYAATGKLTKESDVYSFGVLLLEVLCGVPELVDTDDYQERHVTELVPKRLEQNMLRKIVHFDIRDEITTESLETYARIACWCVMKNPEGRPTMPEVVVELEKALRLQGGNVSDVQIFGSGNGNRLSEVPVVEDDHKGDDNVETVSPNIIEEESKVTEETIDEKNKDVNLLGESLLEDAETKNVDNLNDPESTEETTVDQKSIEESKISVENEVSNESKITTPSSKSDNGDNSNSAMEDVVKENVKVPESTEEITVDPKSNEESKIIGESEVINECKITASFSSSAMQEPLPDEISATKEKGNGLMMNTSNPHIVEVKNSTIPDDSGKAGSLNTDKPDLIVNDRGGDFSNSATQIQESKIKRSNSTSSESSNGDDTAASDYLLPKSPDNAKKTTRGSGNCCYCCCYCSWWQFISDRVVLCGELFWNKLVSMFTWMTGQCSSKRD</sequence>
<dbReference type="SUPFAM" id="SSF56112">
    <property type="entry name" value="Protein kinase-like (PK-like)"/>
    <property type="match status" value="2"/>
</dbReference>
<evidence type="ECO:0000259" key="2">
    <source>
        <dbReference type="PROSITE" id="PS50011"/>
    </source>
</evidence>
<feature type="compositionally biased region" description="Basic and acidic residues" evidence="1">
    <location>
        <begin position="1184"/>
        <end position="1193"/>
    </location>
</feature>
<dbReference type="Gramene" id="mRNA:HanXRQr2_Chr12g0521261">
    <property type="protein sequence ID" value="mRNA:HanXRQr2_Chr12g0521261"/>
    <property type="gene ID" value="HanXRQr2_Chr12g0521261"/>
</dbReference>
<evidence type="ECO:0000256" key="1">
    <source>
        <dbReference type="SAM" id="MobiDB-lite"/>
    </source>
</evidence>
<dbReference type="GO" id="GO:0004714">
    <property type="term" value="F:transmembrane receptor protein tyrosine kinase activity"/>
    <property type="evidence" value="ECO:0007669"/>
    <property type="project" value="InterPro"/>
</dbReference>
<feature type="compositionally biased region" description="Basic and acidic residues" evidence="1">
    <location>
        <begin position="1135"/>
        <end position="1150"/>
    </location>
</feature>
<proteinExistence type="predicted"/>
<dbReference type="EMBL" id="MNCJ02000327">
    <property type="protein sequence ID" value="KAF5776167.1"/>
    <property type="molecule type" value="Genomic_DNA"/>
</dbReference>
<feature type="compositionally biased region" description="Basic and acidic residues" evidence="1">
    <location>
        <begin position="572"/>
        <end position="599"/>
    </location>
</feature>
<accession>A0A9K3EM66</accession>
<feature type="compositionally biased region" description="Basic and acidic residues" evidence="1">
    <location>
        <begin position="658"/>
        <end position="678"/>
    </location>
</feature>
<feature type="compositionally biased region" description="Polar residues" evidence="1">
    <location>
        <begin position="555"/>
        <end position="571"/>
    </location>
</feature>
<feature type="region of interest" description="Disordered" evidence="1">
    <location>
        <begin position="312"/>
        <end position="364"/>
    </location>
</feature>
<feature type="domain" description="Protein kinase" evidence="2">
    <location>
        <begin position="18"/>
        <end position="287"/>
    </location>
</feature>
<organism evidence="3 4">
    <name type="scientific">Helianthus annuus</name>
    <name type="common">Common sunflower</name>
    <dbReference type="NCBI Taxonomy" id="4232"/>
    <lineage>
        <taxon>Eukaryota</taxon>
        <taxon>Viridiplantae</taxon>
        <taxon>Streptophyta</taxon>
        <taxon>Embryophyta</taxon>
        <taxon>Tracheophyta</taxon>
        <taxon>Spermatophyta</taxon>
        <taxon>Magnoliopsida</taxon>
        <taxon>eudicotyledons</taxon>
        <taxon>Gunneridae</taxon>
        <taxon>Pentapetalae</taxon>
        <taxon>asterids</taxon>
        <taxon>campanulids</taxon>
        <taxon>Asterales</taxon>
        <taxon>Asteraceae</taxon>
        <taxon>Asteroideae</taxon>
        <taxon>Heliantheae alliance</taxon>
        <taxon>Heliantheae</taxon>
        <taxon>Helianthus</taxon>
    </lineage>
</organism>
<protein>
    <recommendedName>
        <fullName evidence="2">Protein kinase domain-containing protein</fullName>
    </recommendedName>
</protein>
<evidence type="ECO:0000313" key="3">
    <source>
        <dbReference type="EMBL" id="KAF5776167.1"/>
    </source>
</evidence>
<feature type="compositionally biased region" description="Polar residues" evidence="1">
    <location>
        <begin position="350"/>
        <end position="364"/>
    </location>
</feature>
<dbReference type="GO" id="GO:0005524">
    <property type="term" value="F:ATP binding"/>
    <property type="evidence" value="ECO:0007669"/>
    <property type="project" value="InterPro"/>
</dbReference>
<dbReference type="GO" id="GO:0004672">
    <property type="term" value="F:protein kinase activity"/>
    <property type="evidence" value="ECO:0000318"/>
    <property type="project" value="GO_Central"/>
</dbReference>
<reference evidence="3" key="1">
    <citation type="journal article" date="2017" name="Nature">
        <title>The sunflower genome provides insights into oil metabolism, flowering and Asterid evolution.</title>
        <authorList>
            <person name="Badouin H."/>
            <person name="Gouzy J."/>
            <person name="Grassa C.J."/>
            <person name="Murat F."/>
            <person name="Staton S.E."/>
            <person name="Cottret L."/>
            <person name="Lelandais-Briere C."/>
            <person name="Owens G.L."/>
            <person name="Carrere S."/>
            <person name="Mayjonade B."/>
            <person name="Legrand L."/>
            <person name="Gill N."/>
            <person name="Kane N.C."/>
            <person name="Bowers J.E."/>
            <person name="Hubner S."/>
            <person name="Bellec A."/>
            <person name="Berard A."/>
            <person name="Berges H."/>
            <person name="Blanchet N."/>
            <person name="Boniface M.C."/>
            <person name="Brunel D."/>
            <person name="Catrice O."/>
            <person name="Chaidir N."/>
            <person name="Claudel C."/>
            <person name="Donnadieu C."/>
            <person name="Faraut T."/>
            <person name="Fievet G."/>
            <person name="Helmstetter N."/>
            <person name="King M."/>
            <person name="Knapp S.J."/>
            <person name="Lai Z."/>
            <person name="Le Paslier M.C."/>
            <person name="Lippi Y."/>
            <person name="Lorenzon L."/>
            <person name="Mandel J.R."/>
            <person name="Marage G."/>
            <person name="Marchand G."/>
            <person name="Marquand E."/>
            <person name="Bret-Mestries E."/>
            <person name="Morien E."/>
            <person name="Nambeesan S."/>
            <person name="Nguyen T."/>
            <person name="Pegot-Espagnet P."/>
            <person name="Pouilly N."/>
            <person name="Raftis F."/>
            <person name="Sallet E."/>
            <person name="Schiex T."/>
            <person name="Thomas J."/>
            <person name="Vandecasteele C."/>
            <person name="Vares D."/>
            <person name="Vear F."/>
            <person name="Vautrin S."/>
            <person name="Crespi M."/>
            <person name="Mangin B."/>
            <person name="Burke J.M."/>
            <person name="Salse J."/>
            <person name="Munos S."/>
            <person name="Vincourt P."/>
            <person name="Rieseberg L.H."/>
            <person name="Langlade N.B."/>
        </authorList>
    </citation>
    <scope>NUCLEOTIDE SEQUENCE</scope>
    <source>
        <tissue evidence="3">Leaves</tissue>
    </source>
</reference>
<dbReference type="InterPro" id="IPR000719">
    <property type="entry name" value="Prot_kinase_dom"/>
</dbReference>
<feature type="region of interest" description="Disordered" evidence="1">
    <location>
        <begin position="1301"/>
        <end position="1379"/>
    </location>
</feature>
<gene>
    <name evidence="3" type="ORF">HanXRQr2_Chr12g0521261</name>
</gene>
<feature type="compositionally biased region" description="Basic and acidic residues" evidence="1">
    <location>
        <begin position="533"/>
        <end position="546"/>
    </location>
</feature>
<feature type="compositionally biased region" description="Polar residues" evidence="1">
    <location>
        <begin position="714"/>
        <end position="725"/>
    </location>
</feature>
<feature type="compositionally biased region" description="Polar residues" evidence="1">
    <location>
        <begin position="600"/>
        <end position="618"/>
    </location>
</feature>
<dbReference type="PANTHER" id="PTHR27003:SF363">
    <property type="entry name" value="PROTEIN KINASE DOMAIN-CONTAINING PROTEIN"/>
    <property type="match status" value="1"/>
</dbReference>
<dbReference type="PROSITE" id="PS50011">
    <property type="entry name" value="PROTEIN_KINASE_DOM"/>
    <property type="match status" value="2"/>
</dbReference>
<feature type="compositionally biased region" description="Basic and acidic residues" evidence="1">
    <location>
        <begin position="620"/>
        <end position="630"/>
    </location>
</feature>
<keyword evidence="3" id="KW-0808">Transferase</keyword>
<feature type="domain" description="Protein kinase" evidence="2">
    <location>
        <begin position="822"/>
        <end position="1088"/>
    </location>
</feature>
<dbReference type="Pfam" id="PF07714">
    <property type="entry name" value="PK_Tyr_Ser-Thr"/>
    <property type="match status" value="2"/>
</dbReference>
<feature type="region of interest" description="Disordered" evidence="1">
    <location>
        <begin position="1116"/>
        <end position="1219"/>
    </location>
</feature>
<dbReference type="InterPro" id="IPR045272">
    <property type="entry name" value="ANXUR1/2-like"/>
</dbReference>
<feature type="compositionally biased region" description="Polar residues" evidence="1">
    <location>
        <begin position="1195"/>
        <end position="1206"/>
    </location>
</feature>
<dbReference type="Gene3D" id="3.30.200.20">
    <property type="entry name" value="Phosphorylase Kinase, domain 1"/>
    <property type="match status" value="2"/>
</dbReference>
<dbReference type="Gene3D" id="1.10.510.10">
    <property type="entry name" value="Transferase(Phosphotransferase) domain 1"/>
    <property type="match status" value="2"/>
</dbReference>
<dbReference type="PANTHER" id="PTHR27003">
    <property type="entry name" value="OS07G0166700 PROTEIN"/>
    <property type="match status" value="1"/>
</dbReference>
<dbReference type="InterPro" id="IPR011009">
    <property type="entry name" value="Kinase-like_dom_sf"/>
</dbReference>
<feature type="compositionally biased region" description="Low complexity" evidence="1">
    <location>
        <begin position="1207"/>
        <end position="1218"/>
    </location>
</feature>
<feature type="compositionally biased region" description="Polar residues" evidence="1">
    <location>
        <begin position="643"/>
        <end position="654"/>
    </location>
</feature>
<feature type="compositionally biased region" description="Low complexity" evidence="1">
    <location>
        <begin position="505"/>
        <end position="524"/>
    </location>
</feature>
<reference evidence="3" key="2">
    <citation type="submission" date="2020-06" db="EMBL/GenBank/DDBJ databases">
        <title>Helianthus annuus Genome sequencing and assembly Release 2.</title>
        <authorList>
            <person name="Gouzy J."/>
            <person name="Langlade N."/>
            <person name="Munos S."/>
        </authorList>
    </citation>
    <scope>NUCLEOTIDE SEQUENCE</scope>
    <source>
        <tissue evidence="3">Leaves</tissue>
    </source>
</reference>
<dbReference type="GO" id="GO:0005886">
    <property type="term" value="C:plasma membrane"/>
    <property type="evidence" value="ECO:0000318"/>
    <property type="project" value="GO_Central"/>
</dbReference>
<dbReference type="InterPro" id="IPR001245">
    <property type="entry name" value="Ser-Thr/Tyr_kinase_cat_dom"/>
</dbReference>
<evidence type="ECO:0000313" key="4">
    <source>
        <dbReference type="Proteomes" id="UP000215914"/>
    </source>
</evidence>
<keyword evidence="4" id="KW-1185">Reference proteome</keyword>
<comment type="caution">
    <text evidence="3">The sequence shown here is derived from an EMBL/GenBank/DDBJ whole genome shotgun (WGS) entry which is preliminary data.</text>
</comment>
<name>A0A9K3EM66_HELAN</name>